<evidence type="ECO:0000313" key="3">
    <source>
        <dbReference type="EMBL" id="AHC16016.1"/>
    </source>
</evidence>
<dbReference type="InterPro" id="IPR036397">
    <property type="entry name" value="RNaseH_sf"/>
</dbReference>
<keyword evidence="4" id="KW-1185">Reference proteome</keyword>
<dbReference type="eggNOG" id="COG2801">
    <property type="taxonomic scope" value="Bacteria"/>
</dbReference>
<accession>V5WLQ6</accession>
<dbReference type="Proteomes" id="UP000018680">
    <property type="component" value="Chromosome"/>
</dbReference>
<dbReference type="InterPro" id="IPR001584">
    <property type="entry name" value="Integrase_cat-core"/>
</dbReference>
<sequence length="612" mass="70596">MGCRFFYTDSGKRLRGPLVRKIAERNDVAIKTIYSLLRKYWQRGCTPNALLPDYDKSGGPGKKRTAGATKLGRPRTTTPGDGVIIDVEIERMFRAVLDQHYLSEKKHSLAFAHRRFEDMYETSHRHIKKEDYPTLAQLRYFYEREYANEESIRKRAGKIKFRKDIRQLHSTVAANLHGPGAIYEIDATIADIYLVSSDRREIIGRPTIYVVVDAYSRLIVGFYIGLENPSYITAMLALELAIIDKEKLFKLLPIAYSSEDWPAIGLPDAILADKGELMSHQAEFLENAFNVRFDTTPSFRGDAKGVVERNFRTLQADFKKIAPGAVEKTKIKKEGGEDYRLESALTLSEFTTIIVSSIIYRNRYSVLENYDREYQMPTDMPSVPINIWNWGIQHKSGRLRAVNEDSVRIALLPRKVVTISDYGIRFFGAYYSSAELVKSGWLLRTERKLSSSFMAAYDPVSVDRIFFFPEPGKNNYWECFLTDRSREFRGITLWEMKARIREVRNTNAKAKVPARQKKRELEKLIQETIKGAVEQRPSNIDLSKRERISGIQNAREIELNRERTARKENSTKKATDDNQTEIIQFPRDESENVEDDDASYPDLSDILFEDDE</sequence>
<dbReference type="KEGG" id="slr:L21SP2_2664"/>
<dbReference type="SUPFAM" id="SSF53098">
    <property type="entry name" value="Ribonuclease H-like"/>
    <property type="match status" value="1"/>
</dbReference>
<dbReference type="EMBL" id="CP006939">
    <property type="protein sequence ID" value="AHC16016.1"/>
    <property type="molecule type" value="Genomic_DNA"/>
</dbReference>
<feature type="domain" description="Integrase catalytic" evidence="2">
    <location>
        <begin position="175"/>
        <end position="385"/>
    </location>
</feature>
<protein>
    <submittedName>
        <fullName evidence="3">Transposon Tn7 transposition protein tnsB</fullName>
    </submittedName>
</protein>
<evidence type="ECO:0000256" key="1">
    <source>
        <dbReference type="SAM" id="MobiDB-lite"/>
    </source>
</evidence>
<evidence type="ECO:0000313" key="4">
    <source>
        <dbReference type="Proteomes" id="UP000018680"/>
    </source>
</evidence>
<feature type="compositionally biased region" description="Basic and acidic residues" evidence="1">
    <location>
        <begin position="563"/>
        <end position="576"/>
    </location>
</feature>
<name>V5WLQ6_9SPIO</name>
<feature type="region of interest" description="Disordered" evidence="1">
    <location>
        <begin position="52"/>
        <end position="77"/>
    </location>
</feature>
<dbReference type="PATRIC" id="fig|1307761.3.peg.2654"/>
<dbReference type="AlphaFoldDB" id="V5WLQ6"/>
<dbReference type="HOGENOM" id="CLU_019011_1_1_12"/>
<dbReference type="GO" id="GO:0003676">
    <property type="term" value="F:nucleic acid binding"/>
    <property type="evidence" value="ECO:0007669"/>
    <property type="project" value="InterPro"/>
</dbReference>
<gene>
    <name evidence="3" type="ORF">L21SP2_2664</name>
</gene>
<dbReference type="Gene3D" id="3.30.420.10">
    <property type="entry name" value="Ribonuclease H-like superfamily/Ribonuclease H"/>
    <property type="match status" value="1"/>
</dbReference>
<dbReference type="InterPro" id="IPR012337">
    <property type="entry name" value="RNaseH-like_sf"/>
</dbReference>
<organism evidence="3 4">
    <name type="scientific">Salinispira pacifica</name>
    <dbReference type="NCBI Taxonomy" id="1307761"/>
    <lineage>
        <taxon>Bacteria</taxon>
        <taxon>Pseudomonadati</taxon>
        <taxon>Spirochaetota</taxon>
        <taxon>Spirochaetia</taxon>
        <taxon>Spirochaetales</taxon>
        <taxon>Spirochaetaceae</taxon>
        <taxon>Salinispira</taxon>
    </lineage>
</organism>
<proteinExistence type="predicted"/>
<evidence type="ECO:0000259" key="2">
    <source>
        <dbReference type="PROSITE" id="PS50994"/>
    </source>
</evidence>
<reference evidence="3 4" key="1">
    <citation type="journal article" date="2015" name="Stand. Genomic Sci.">
        <title>Complete genome sequence and description of Salinispira pacifica gen. nov., sp. nov., a novel spirochaete isolated form a hypersaline microbial mat.</title>
        <authorList>
            <person name="Ben Hania W."/>
            <person name="Joseph M."/>
            <person name="Schumann P."/>
            <person name="Bunk B."/>
            <person name="Fiebig A."/>
            <person name="Sproer C."/>
            <person name="Klenk H.P."/>
            <person name="Fardeau M.L."/>
            <person name="Spring S."/>
        </authorList>
    </citation>
    <scope>NUCLEOTIDE SEQUENCE [LARGE SCALE GENOMIC DNA]</scope>
    <source>
        <strain evidence="3 4">L21-RPul-D2</strain>
    </source>
</reference>
<dbReference type="InterPro" id="IPR015378">
    <property type="entry name" value="Transposase-like_Mu_C"/>
</dbReference>
<feature type="region of interest" description="Disordered" evidence="1">
    <location>
        <begin position="563"/>
        <end position="612"/>
    </location>
</feature>
<dbReference type="GO" id="GO:0015074">
    <property type="term" value="P:DNA integration"/>
    <property type="evidence" value="ECO:0007669"/>
    <property type="project" value="InterPro"/>
</dbReference>
<dbReference type="STRING" id="1307761.L21SP2_2664"/>
<dbReference type="PROSITE" id="PS50994">
    <property type="entry name" value="INTEGRASE"/>
    <property type="match status" value="1"/>
</dbReference>
<dbReference type="Pfam" id="PF09299">
    <property type="entry name" value="Mu-transpos_C"/>
    <property type="match status" value="1"/>
</dbReference>